<evidence type="ECO:0000256" key="2">
    <source>
        <dbReference type="SAM" id="SignalP"/>
    </source>
</evidence>
<dbReference type="InterPro" id="IPR039424">
    <property type="entry name" value="SBP_5"/>
</dbReference>
<feature type="domain" description="Solute-binding protein family 5" evidence="3">
    <location>
        <begin position="94"/>
        <end position="424"/>
    </location>
</feature>
<dbReference type="SUPFAM" id="SSF53850">
    <property type="entry name" value="Periplasmic binding protein-like II"/>
    <property type="match status" value="1"/>
</dbReference>
<dbReference type="GO" id="GO:0042597">
    <property type="term" value="C:periplasmic space"/>
    <property type="evidence" value="ECO:0007669"/>
    <property type="project" value="UniProtKB-ARBA"/>
</dbReference>
<evidence type="ECO:0000256" key="1">
    <source>
        <dbReference type="SAM" id="MobiDB-lite"/>
    </source>
</evidence>
<evidence type="ECO:0000313" key="4">
    <source>
        <dbReference type="EMBL" id="GLY64456.1"/>
    </source>
</evidence>
<dbReference type="Gene3D" id="3.90.76.10">
    <property type="entry name" value="Dipeptide-binding Protein, Domain 1"/>
    <property type="match status" value="1"/>
</dbReference>
<dbReference type="GO" id="GO:0043190">
    <property type="term" value="C:ATP-binding cassette (ABC) transporter complex"/>
    <property type="evidence" value="ECO:0007669"/>
    <property type="project" value="InterPro"/>
</dbReference>
<evidence type="ECO:0000313" key="5">
    <source>
        <dbReference type="Proteomes" id="UP001165136"/>
    </source>
</evidence>
<name>A0A9W6QXB3_9PSEU</name>
<dbReference type="PROSITE" id="PS51257">
    <property type="entry name" value="PROKAR_LIPOPROTEIN"/>
    <property type="match status" value="1"/>
</dbReference>
<feature type="region of interest" description="Disordered" evidence="1">
    <location>
        <begin position="563"/>
        <end position="583"/>
    </location>
</feature>
<gene>
    <name evidence="4" type="ORF">Atai01_10750</name>
</gene>
<dbReference type="RefSeq" id="WP_027942983.1">
    <property type="nucleotide sequence ID" value="NZ_BSTI01000002.1"/>
</dbReference>
<feature type="signal peptide" evidence="2">
    <location>
        <begin position="1"/>
        <end position="21"/>
    </location>
</feature>
<dbReference type="Gene3D" id="3.10.105.10">
    <property type="entry name" value="Dipeptide-binding Protein, Domain 3"/>
    <property type="match status" value="1"/>
</dbReference>
<feature type="chain" id="PRO_5040743188" evidence="2">
    <location>
        <begin position="22"/>
        <end position="583"/>
    </location>
</feature>
<evidence type="ECO:0000259" key="3">
    <source>
        <dbReference type="Pfam" id="PF00496"/>
    </source>
</evidence>
<keyword evidence="2" id="KW-0732">Signal</keyword>
<organism evidence="4 5">
    <name type="scientific">Amycolatopsis taiwanensis</name>
    <dbReference type="NCBI Taxonomy" id="342230"/>
    <lineage>
        <taxon>Bacteria</taxon>
        <taxon>Bacillati</taxon>
        <taxon>Actinomycetota</taxon>
        <taxon>Actinomycetes</taxon>
        <taxon>Pseudonocardiales</taxon>
        <taxon>Pseudonocardiaceae</taxon>
        <taxon>Amycolatopsis</taxon>
    </lineage>
</organism>
<dbReference type="InterPro" id="IPR000914">
    <property type="entry name" value="SBP_5_dom"/>
</dbReference>
<protein>
    <submittedName>
        <fullName evidence="4">Peptide ABC transporter substrate-binding protein</fullName>
    </submittedName>
</protein>
<dbReference type="GO" id="GO:0015833">
    <property type="term" value="P:peptide transport"/>
    <property type="evidence" value="ECO:0007669"/>
    <property type="project" value="TreeGrafter"/>
</dbReference>
<keyword evidence="5" id="KW-1185">Reference proteome</keyword>
<dbReference type="PANTHER" id="PTHR30290:SF65">
    <property type="entry name" value="MONOACYL PHOSPHATIDYLINOSITOL TETRAMANNOSIDE-BINDING PROTEIN LPQW-RELATED"/>
    <property type="match status" value="1"/>
</dbReference>
<dbReference type="GO" id="GO:1904680">
    <property type="term" value="F:peptide transmembrane transporter activity"/>
    <property type="evidence" value="ECO:0007669"/>
    <property type="project" value="TreeGrafter"/>
</dbReference>
<dbReference type="AlphaFoldDB" id="A0A9W6QXB3"/>
<accession>A0A9W6QXB3</accession>
<comment type="caution">
    <text evidence="4">The sequence shown here is derived from an EMBL/GenBank/DDBJ whole genome shotgun (WGS) entry which is preliminary data.</text>
</comment>
<dbReference type="Gene3D" id="3.40.190.10">
    <property type="entry name" value="Periplasmic binding protein-like II"/>
    <property type="match status" value="1"/>
</dbReference>
<feature type="compositionally biased region" description="Low complexity" evidence="1">
    <location>
        <begin position="572"/>
        <end position="583"/>
    </location>
</feature>
<dbReference type="Pfam" id="PF00496">
    <property type="entry name" value="SBP_bac_5"/>
    <property type="match status" value="1"/>
</dbReference>
<dbReference type="EMBL" id="BSTI01000002">
    <property type="protein sequence ID" value="GLY64456.1"/>
    <property type="molecule type" value="Genomic_DNA"/>
</dbReference>
<proteinExistence type="predicted"/>
<sequence>MRKSGKAAALVLVLALAATLAACTSTPPAPVVTSPVSQSSTATTPSQIVIGVDDIAGGYNPHNLADQSSITTALSQLLLPSVFRLTDEGQYQLDPTLMRSAEVTSQEPFTVTYQIRPDASWSDGAPIAVEDFTYLREVMRDQPGVVGPAGYRLISDIQPKDGGKGVVVTFSQPYPGWQTLFSDLLPSHLLKDAPGGWQGALATSFPAYGGPFSIKQLDNARGEIILERNERYWDRPAAIDQLVLRRADEPSMRAALLSGNDQFVLSRTDSAGLNLFQQLGDAVQLQTIPDARTADVLLRPVNGLLANDDVRAGVAALIDRNKLIDEGTSGGPSASLRADAQVIPPSAPGYAATIPGGTGVPDPAKAEELLNSAGYLKEAGTWRKDGKQLTLVIASPGRLEPYASIAKELARELTAAGIAVTTINPQPRDLFSTLLAMPVSQSGQPATDSSGSVGVDIAVVPMPVGGDHASVLASTFGCRPGQATKGSAAPIVPANPAGVCDPALQPTIDDALSGVKPLNDALAELEPKLWAQHIVLPLFQLADTLAINSTIAGVTQGPPMVGPFGSTPVEWTRGPTPTRTSGR</sequence>
<dbReference type="Proteomes" id="UP001165136">
    <property type="component" value="Unassembled WGS sequence"/>
</dbReference>
<dbReference type="CDD" id="cd08501">
    <property type="entry name" value="PBP2_Lpqw"/>
    <property type="match status" value="1"/>
</dbReference>
<reference evidence="4" key="1">
    <citation type="submission" date="2023-03" db="EMBL/GenBank/DDBJ databases">
        <title>Amycolatopsis taiwanensis NBRC 103393.</title>
        <authorList>
            <person name="Ichikawa N."/>
            <person name="Sato H."/>
            <person name="Tonouchi N."/>
        </authorList>
    </citation>
    <scope>NUCLEOTIDE SEQUENCE</scope>
    <source>
        <strain evidence="4">NBRC 103393</strain>
    </source>
</reference>
<dbReference type="PANTHER" id="PTHR30290">
    <property type="entry name" value="PERIPLASMIC BINDING COMPONENT OF ABC TRANSPORTER"/>
    <property type="match status" value="1"/>
</dbReference>